<comment type="subcellular location">
    <subcellularLocation>
        <location evidence="2">Cytoplasm</location>
    </subcellularLocation>
    <subcellularLocation>
        <location evidence="1">Nucleus</location>
    </subcellularLocation>
</comment>
<dbReference type="PANTHER" id="PTHR10997:SF18">
    <property type="entry name" value="D-IMPORTIN 7_RANBP7"/>
    <property type="match status" value="1"/>
</dbReference>
<feature type="domain" description="Importin N-terminal" evidence="9">
    <location>
        <begin position="22"/>
        <end position="101"/>
    </location>
</feature>
<comment type="caution">
    <text evidence="10">The sequence shown here is derived from an EMBL/GenBank/DDBJ whole genome shotgun (WGS) entry which is preliminary data.</text>
</comment>
<evidence type="ECO:0000256" key="7">
    <source>
        <dbReference type="ARBA" id="ARBA00023242"/>
    </source>
</evidence>
<dbReference type="Gene3D" id="1.25.10.10">
    <property type="entry name" value="Leucine-rich Repeat Variant"/>
    <property type="match status" value="1"/>
</dbReference>
<keyword evidence="5" id="KW-0963">Cytoplasm</keyword>
<dbReference type="InterPro" id="IPR058669">
    <property type="entry name" value="TPR_IPO7/11-like"/>
</dbReference>
<evidence type="ECO:0000313" key="10">
    <source>
        <dbReference type="EMBL" id="KOB73543.1"/>
    </source>
</evidence>
<dbReference type="InterPro" id="IPR011989">
    <property type="entry name" value="ARM-like"/>
</dbReference>
<keyword evidence="4" id="KW-0813">Transport</keyword>
<dbReference type="PANTHER" id="PTHR10997">
    <property type="entry name" value="IMPORTIN-7, 8, 11"/>
    <property type="match status" value="1"/>
</dbReference>
<evidence type="ECO:0000256" key="5">
    <source>
        <dbReference type="ARBA" id="ARBA00022490"/>
    </source>
</evidence>
<dbReference type="AlphaFoldDB" id="A0A0L7LDF1"/>
<gene>
    <name evidence="10" type="ORF">OBRU01_09563</name>
</gene>
<evidence type="ECO:0000256" key="2">
    <source>
        <dbReference type="ARBA" id="ARBA00004496"/>
    </source>
</evidence>
<dbReference type="EMBL" id="JTDY01001556">
    <property type="protein sequence ID" value="KOB73543.1"/>
    <property type="molecule type" value="Genomic_DNA"/>
</dbReference>
<sequence>MDHVKLTEILRATIDPNQRQQAEEQLEQINKIIGFGPSLLQVVMLNDVPIPVRQAGAVYLKNMITKGWHDKEAEEGAIQRFNIHEQDRAMIRDIIVEAIVQAPDMLRIQLCLALKIITKCDFPTRWTQVIDKIHIYLQNPDPSNWMGALLCLYSFIKNYEYYPADKRGPLIEAMNLLLPVLYNIMMTLQNDQSAESVLIQKQILKSYFALVKKPIPEHTLQVEEDERMELPWWKIKKWAIHILCRLFERYGSPINARDEYTQFAEWYLSTFTGGILEVLFRILDQYRNKIVSHSHSWKLLKPHMFAIIQDVLFPMLSYTEADEEIWNTDPIEYIRMKYDIFEDFVSPITAAQTLLISSCKKRKDMLERTMQLCMQVLTCQNGEYGPRQRDGAFHMVGTLHDILMKKKNYREEISSLLNQYVYPEFHNPLGHMRARVCWVLKCFACIRFKNDNLLLQAMQLSINALLRDAELPVKVEAAIAIQMLLSSQEKAHGYLEPQVKEVTTQLLEIIRETEDDNMANVLQKIVPLYTAQLLPMAYEITDHLATTFSKVIETDAGSDEKAITAMGLLNTLETVLGAMEENPEIMAEIEKTVLRVVGHILHHNIIEYYEEAMSLLCNLTAKKISEDMWKVLELLYQVFEKEGFDYFTDMMPVLHNYITVDTNAFVSNENHILAIFNMVKIVLTADNEDESEMYAAKLLEVMVLQCSGKIDNCLPSIVELVLNRLTRKVKTMELRTMLLQVLIAIMYCNPHLLFTILNNLQESVPNTSIIQHFIKHIHDRKLCVLGICTLLEMGPARPALDEVLPKLLPSCLVLFDGLKRAYEAQAEADEDSSSEEDEEDEDDEVLSSDEDDIEEMTNDYLENLARIADDDYIPDDTPIECYTTPLDEKDCPVDEYIKFKNTLQGIAASEPALYTALTGALNEQQLKKLNGVFVLADQRKAQQDSKLIEQQGGYSFTVPAQVPTKFKFGS</sequence>
<dbReference type="InterPro" id="IPR016024">
    <property type="entry name" value="ARM-type_fold"/>
</dbReference>
<keyword evidence="6" id="KW-0653">Protein transport</keyword>
<accession>A0A0L7LDF1</accession>
<name>A0A0L7LDF1_OPEBR</name>
<dbReference type="Proteomes" id="UP000037510">
    <property type="component" value="Unassembled WGS sequence"/>
</dbReference>
<evidence type="ECO:0000259" key="9">
    <source>
        <dbReference type="PROSITE" id="PS50166"/>
    </source>
</evidence>
<dbReference type="InterPro" id="IPR001494">
    <property type="entry name" value="Importin-beta_N"/>
</dbReference>
<keyword evidence="11" id="KW-1185">Reference proteome</keyword>
<organism evidence="10 11">
    <name type="scientific">Operophtera brumata</name>
    <name type="common">Winter moth</name>
    <name type="synonym">Phalaena brumata</name>
    <dbReference type="NCBI Taxonomy" id="104452"/>
    <lineage>
        <taxon>Eukaryota</taxon>
        <taxon>Metazoa</taxon>
        <taxon>Ecdysozoa</taxon>
        <taxon>Arthropoda</taxon>
        <taxon>Hexapoda</taxon>
        <taxon>Insecta</taxon>
        <taxon>Pterygota</taxon>
        <taxon>Neoptera</taxon>
        <taxon>Endopterygota</taxon>
        <taxon>Lepidoptera</taxon>
        <taxon>Glossata</taxon>
        <taxon>Ditrysia</taxon>
        <taxon>Geometroidea</taxon>
        <taxon>Geometridae</taxon>
        <taxon>Larentiinae</taxon>
        <taxon>Operophtera</taxon>
    </lineage>
</organism>
<dbReference type="GO" id="GO:0006606">
    <property type="term" value="P:protein import into nucleus"/>
    <property type="evidence" value="ECO:0007669"/>
    <property type="project" value="TreeGrafter"/>
</dbReference>
<protein>
    <submittedName>
        <fullName evidence="10">Importin-7</fullName>
    </submittedName>
</protein>
<dbReference type="GO" id="GO:0005829">
    <property type="term" value="C:cytosol"/>
    <property type="evidence" value="ECO:0007669"/>
    <property type="project" value="TreeGrafter"/>
</dbReference>
<reference evidence="10 11" key="1">
    <citation type="journal article" date="2015" name="Genome Biol. Evol.">
        <title>The genome of winter moth (Operophtera brumata) provides a genomic perspective on sexual dimorphism and phenology.</title>
        <authorList>
            <person name="Derks M.F."/>
            <person name="Smit S."/>
            <person name="Salis L."/>
            <person name="Schijlen E."/>
            <person name="Bossers A."/>
            <person name="Mateman C."/>
            <person name="Pijl A.S."/>
            <person name="de Ridder D."/>
            <person name="Groenen M.A."/>
            <person name="Visser M.E."/>
            <person name="Megens H.J."/>
        </authorList>
    </citation>
    <scope>NUCLEOTIDE SEQUENCE [LARGE SCALE GENOMIC DNA]</scope>
    <source>
        <strain evidence="10">WM2013NL</strain>
        <tissue evidence="10">Head and thorax</tissue>
    </source>
</reference>
<proteinExistence type="inferred from homology"/>
<evidence type="ECO:0000256" key="3">
    <source>
        <dbReference type="ARBA" id="ARBA00007991"/>
    </source>
</evidence>
<evidence type="ECO:0000256" key="6">
    <source>
        <dbReference type="ARBA" id="ARBA00022927"/>
    </source>
</evidence>
<dbReference type="Pfam" id="PF03810">
    <property type="entry name" value="IBN_N"/>
    <property type="match status" value="1"/>
</dbReference>
<evidence type="ECO:0000256" key="8">
    <source>
        <dbReference type="SAM" id="MobiDB-lite"/>
    </source>
</evidence>
<dbReference type="PROSITE" id="PS50166">
    <property type="entry name" value="IMPORTIN_B_NT"/>
    <property type="match status" value="1"/>
</dbReference>
<evidence type="ECO:0000256" key="4">
    <source>
        <dbReference type="ARBA" id="ARBA00022448"/>
    </source>
</evidence>
<dbReference type="Pfam" id="PF25758">
    <property type="entry name" value="TPR_IPO11"/>
    <property type="match status" value="1"/>
</dbReference>
<comment type="similarity">
    <text evidence="3">Belongs to the importin beta family.</text>
</comment>
<dbReference type="STRING" id="104452.A0A0L7LDF1"/>
<feature type="compositionally biased region" description="Acidic residues" evidence="8">
    <location>
        <begin position="826"/>
        <end position="853"/>
    </location>
</feature>
<keyword evidence="7" id="KW-0539">Nucleus</keyword>
<dbReference type="GO" id="GO:0005635">
    <property type="term" value="C:nuclear envelope"/>
    <property type="evidence" value="ECO:0007669"/>
    <property type="project" value="TreeGrafter"/>
</dbReference>
<dbReference type="GO" id="GO:0031267">
    <property type="term" value="F:small GTPase binding"/>
    <property type="evidence" value="ECO:0007669"/>
    <property type="project" value="InterPro"/>
</dbReference>
<dbReference type="SMART" id="SM00913">
    <property type="entry name" value="IBN_N"/>
    <property type="match status" value="1"/>
</dbReference>
<evidence type="ECO:0000313" key="11">
    <source>
        <dbReference type="Proteomes" id="UP000037510"/>
    </source>
</evidence>
<feature type="region of interest" description="Disordered" evidence="8">
    <location>
        <begin position="825"/>
        <end position="853"/>
    </location>
</feature>
<dbReference type="SUPFAM" id="SSF48371">
    <property type="entry name" value="ARM repeat"/>
    <property type="match status" value="1"/>
</dbReference>
<evidence type="ECO:0000256" key="1">
    <source>
        <dbReference type="ARBA" id="ARBA00004123"/>
    </source>
</evidence>